<dbReference type="InterPro" id="IPR001818">
    <property type="entry name" value="Pept_M10_metallopeptidase"/>
</dbReference>
<dbReference type="GO" id="GO:0004222">
    <property type="term" value="F:metalloendopeptidase activity"/>
    <property type="evidence" value="ECO:0007669"/>
    <property type="project" value="InterPro"/>
</dbReference>
<gene>
    <name evidence="6" type="ORF">TELCIR_20568</name>
</gene>
<dbReference type="EMBL" id="KZ362758">
    <property type="protein sequence ID" value="PIO58007.1"/>
    <property type="molecule type" value="Genomic_DNA"/>
</dbReference>
<keyword evidence="4" id="KW-0862">Zinc</keyword>
<dbReference type="Pfam" id="PF00413">
    <property type="entry name" value="Peptidase_M10"/>
    <property type="match status" value="1"/>
</dbReference>
<evidence type="ECO:0000256" key="2">
    <source>
        <dbReference type="ARBA" id="ARBA00022723"/>
    </source>
</evidence>
<proteinExistence type="predicted"/>
<feature type="non-terminal residue" evidence="6">
    <location>
        <position position="107"/>
    </location>
</feature>
<protein>
    <submittedName>
        <fullName evidence="6">Matrixin</fullName>
    </submittedName>
</protein>
<dbReference type="PANTHER" id="PTHR10201">
    <property type="entry name" value="MATRIX METALLOPROTEINASE"/>
    <property type="match status" value="1"/>
</dbReference>
<accession>A0A2G9TJ55</accession>
<dbReference type="Proteomes" id="UP000230423">
    <property type="component" value="Unassembled WGS sequence"/>
</dbReference>
<dbReference type="PANTHER" id="PTHR10201:SF329">
    <property type="entry name" value="MATRIX METALLOPROTEINASE-C"/>
    <property type="match status" value="1"/>
</dbReference>
<dbReference type="SUPFAM" id="SSF55486">
    <property type="entry name" value="Metalloproteases ('zincins'), catalytic domain"/>
    <property type="match status" value="1"/>
</dbReference>
<feature type="domain" description="Peptidase M10 metallopeptidase" evidence="5">
    <location>
        <begin position="19"/>
        <end position="90"/>
    </location>
</feature>
<dbReference type="GO" id="GO:0006508">
    <property type="term" value="P:proteolysis"/>
    <property type="evidence" value="ECO:0007669"/>
    <property type="project" value="UniProtKB-KW"/>
</dbReference>
<dbReference type="GO" id="GO:0005615">
    <property type="term" value="C:extracellular space"/>
    <property type="evidence" value="ECO:0007669"/>
    <property type="project" value="TreeGrafter"/>
</dbReference>
<evidence type="ECO:0000313" key="7">
    <source>
        <dbReference type="Proteomes" id="UP000230423"/>
    </source>
</evidence>
<evidence type="ECO:0000256" key="4">
    <source>
        <dbReference type="ARBA" id="ARBA00022833"/>
    </source>
</evidence>
<evidence type="ECO:0000313" key="6">
    <source>
        <dbReference type="EMBL" id="PIO58007.1"/>
    </source>
</evidence>
<keyword evidence="3" id="KW-0378">Hydrolase</keyword>
<dbReference type="Gene3D" id="3.40.390.10">
    <property type="entry name" value="Collagenase (Catalytic Domain)"/>
    <property type="match status" value="1"/>
</dbReference>
<evidence type="ECO:0000259" key="5">
    <source>
        <dbReference type="Pfam" id="PF00413"/>
    </source>
</evidence>
<dbReference type="GO" id="GO:0030198">
    <property type="term" value="P:extracellular matrix organization"/>
    <property type="evidence" value="ECO:0007669"/>
    <property type="project" value="TreeGrafter"/>
</dbReference>
<dbReference type="GO" id="GO:0030574">
    <property type="term" value="P:collagen catabolic process"/>
    <property type="evidence" value="ECO:0007669"/>
    <property type="project" value="TreeGrafter"/>
</dbReference>
<dbReference type="AlphaFoldDB" id="A0A2G9TJ55"/>
<sequence>MVSQSVSTTVSSNGGAAFKWKKNRLTYSIENFSPDLPREDVKRAIREGYDVWAAVTPLEFEEVQPGSGADIKVSSRDISSLQIPTLEGSSKNQVATFTNGSSEMKLK</sequence>
<dbReference type="GO" id="GO:0031012">
    <property type="term" value="C:extracellular matrix"/>
    <property type="evidence" value="ECO:0007669"/>
    <property type="project" value="InterPro"/>
</dbReference>
<organism evidence="6 7">
    <name type="scientific">Teladorsagia circumcincta</name>
    <name type="common">Brown stomach worm</name>
    <name type="synonym">Ostertagia circumcincta</name>
    <dbReference type="NCBI Taxonomy" id="45464"/>
    <lineage>
        <taxon>Eukaryota</taxon>
        <taxon>Metazoa</taxon>
        <taxon>Ecdysozoa</taxon>
        <taxon>Nematoda</taxon>
        <taxon>Chromadorea</taxon>
        <taxon>Rhabditida</taxon>
        <taxon>Rhabditina</taxon>
        <taxon>Rhabditomorpha</taxon>
        <taxon>Strongyloidea</taxon>
        <taxon>Trichostrongylidae</taxon>
        <taxon>Teladorsagia</taxon>
    </lineage>
</organism>
<evidence type="ECO:0000256" key="1">
    <source>
        <dbReference type="ARBA" id="ARBA00022670"/>
    </source>
</evidence>
<keyword evidence="2" id="KW-0479">Metal-binding</keyword>
<keyword evidence="1" id="KW-0645">Protease</keyword>
<dbReference type="GO" id="GO:0008270">
    <property type="term" value="F:zinc ion binding"/>
    <property type="evidence" value="ECO:0007669"/>
    <property type="project" value="InterPro"/>
</dbReference>
<evidence type="ECO:0000256" key="3">
    <source>
        <dbReference type="ARBA" id="ARBA00022801"/>
    </source>
</evidence>
<reference evidence="6 7" key="1">
    <citation type="submission" date="2015-09" db="EMBL/GenBank/DDBJ databases">
        <title>Draft genome of the parasitic nematode Teladorsagia circumcincta isolate WARC Sus (inbred).</title>
        <authorList>
            <person name="Mitreva M."/>
        </authorList>
    </citation>
    <scope>NUCLEOTIDE SEQUENCE [LARGE SCALE GENOMIC DNA]</scope>
    <source>
        <strain evidence="6 7">S</strain>
    </source>
</reference>
<dbReference type="InterPro" id="IPR024079">
    <property type="entry name" value="MetalloPept_cat_dom_sf"/>
</dbReference>
<keyword evidence="7" id="KW-1185">Reference proteome</keyword>
<name>A0A2G9TJ55_TELCI</name>
<dbReference type="OrthoDB" id="406838at2759"/>